<evidence type="ECO:0000256" key="5">
    <source>
        <dbReference type="SAM" id="Phobius"/>
    </source>
</evidence>
<dbReference type="AlphaFoldDB" id="A0AAN8XD12"/>
<name>A0AAN8XD12_HALRR</name>
<dbReference type="InterPro" id="IPR016186">
    <property type="entry name" value="C-type_lectin-like/link_sf"/>
</dbReference>
<dbReference type="Proteomes" id="UP001381693">
    <property type="component" value="Unassembled WGS sequence"/>
</dbReference>
<keyword evidence="5" id="KW-1133">Transmembrane helix</keyword>
<keyword evidence="2" id="KW-0677">Repeat</keyword>
<keyword evidence="7" id="KW-1185">Reference proteome</keyword>
<dbReference type="SUPFAM" id="SSF56436">
    <property type="entry name" value="C-type lectin-like"/>
    <property type="match status" value="1"/>
</dbReference>
<keyword evidence="3" id="KW-0325">Glycoprotein</keyword>
<feature type="region of interest" description="Disordered" evidence="4">
    <location>
        <begin position="506"/>
        <end position="548"/>
    </location>
</feature>
<feature type="compositionally biased region" description="Gly residues" evidence="4">
    <location>
        <begin position="401"/>
        <end position="410"/>
    </location>
</feature>
<proteinExistence type="predicted"/>
<dbReference type="CDD" id="cd00037">
    <property type="entry name" value="CLECT"/>
    <property type="match status" value="1"/>
</dbReference>
<organism evidence="6 7">
    <name type="scientific">Halocaridina rubra</name>
    <name type="common">Hawaiian red shrimp</name>
    <dbReference type="NCBI Taxonomy" id="373956"/>
    <lineage>
        <taxon>Eukaryota</taxon>
        <taxon>Metazoa</taxon>
        <taxon>Ecdysozoa</taxon>
        <taxon>Arthropoda</taxon>
        <taxon>Crustacea</taxon>
        <taxon>Multicrustacea</taxon>
        <taxon>Malacostraca</taxon>
        <taxon>Eumalacostraca</taxon>
        <taxon>Eucarida</taxon>
        <taxon>Decapoda</taxon>
        <taxon>Pleocyemata</taxon>
        <taxon>Caridea</taxon>
        <taxon>Atyoidea</taxon>
        <taxon>Atyidae</taxon>
        <taxon>Halocaridina</taxon>
    </lineage>
</organism>
<dbReference type="GO" id="GO:0045217">
    <property type="term" value="P:cell-cell junction maintenance"/>
    <property type="evidence" value="ECO:0007669"/>
    <property type="project" value="TreeGrafter"/>
</dbReference>
<accession>A0AAN8XD12</accession>
<feature type="region of interest" description="Disordered" evidence="4">
    <location>
        <begin position="589"/>
        <end position="619"/>
    </location>
</feature>
<dbReference type="Gene3D" id="3.10.100.10">
    <property type="entry name" value="Mannose-Binding Protein A, subunit A"/>
    <property type="match status" value="1"/>
</dbReference>
<evidence type="ECO:0000256" key="2">
    <source>
        <dbReference type="ARBA" id="ARBA00022737"/>
    </source>
</evidence>
<dbReference type="InterPro" id="IPR053243">
    <property type="entry name" value="SJ_maturation_regulator"/>
</dbReference>
<sequence length="619" mass="69187">MAGSIGAATKLQANVTNNLFEGTQYWPALYIEARENSAYQHALIAYNDFSWSFSPYHDVITLAQVVSVFTHNYAHSNIGRHILDIYGFQKVRLPVYQTTSHNSLAKNVAVDPTYQGTIIAGSAGQQFVDNVFYNWDNAYEMVAVNESVSGLRRSDVWKTPIDARNNWWGFNTSVAVSGRIHDKQDDRSLLSVDFSQWKLNNYTLLQGCEPGYTRVADACYLYVGAPVTYEEAKVFCKKDNASLPFLQKAYYEMQTWLLEQQPEYRWEYDMVWVQHLDVVSGCAAFVYRQVRSVDCELNLPFICESDPDETIDKYAWTADTLALAAIAATAGCFLLVIACVSCWVCKSRHRRKERIMRRNSIRASIRSNRSAMSVVSTTSGGFSDNGRRRIIPDSQRASPMKGGGATGGGTSRMNGFHGSFDSITKSQLNDSIDEDPSVVVYEESTLSPPSYTTNVDNNIDCRFNHDSRLENENVNEMVHPSFNMTFQNHGFRDNSAFPSRENSTFFAEASSQQWNGSANNSPTTTTSSFKNESLQGSNSHLAAASAATDSTLEMKKEIDHARQYEDPHQSATLPRDQGPTFHYVSADILGGRQSPVPSDGSQEYFGHGRSKSQPLETAM</sequence>
<dbReference type="EMBL" id="JAXCGZ010009551">
    <property type="protein sequence ID" value="KAK7076790.1"/>
    <property type="molecule type" value="Genomic_DNA"/>
</dbReference>
<dbReference type="InterPro" id="IPR011050">
    <property type="entry name" value="Pectin_lyase_fold/virulence"/>
</dbReference>
<dbReference type="SUPFAM" id="SSF51126">
    <property type="entry name" value="Pectin lyase-like"/>
    <property type="match status" value="1"/>
</dbReference>
<evidence type="ECO:0008006" key="8">
    <source>
        <dbReference type="Google" id="ProtNLM"/>
    </source>
</evidence>
<keyword evidence="5" id="KW-0472">Membrane</keyword>
<dbReference type="GO" id="GO:0016020">
    <property type="term" value="C:membrane"/>
    <property type="evidence" value="ECO:0007669"/>
    <property type="project" value="TreeGrafter"/>
</dbReference>
<protein>
    <recommendedName>
        <fullName evidence="8">C-type lectin domain-containing protein</fullName>
    </recommendedName>
</protein>
<dbReference type="PANTHER" id="PTHR47653:SF1">
    <property type="entry name" value="DELETED IN MALIGNANT BRAIN TUMORS 1 PROTEIN"/>
    <property type="match status" value="1"/>
</dbReference>
<feature type="transmembrane region" description="Helical" evidence="5">
    <location>
        <begin position="321"/>
        <end position="345"/>
    </location>
</feature>
<evidence type="ECO:0000256" key="4">
    <source>
        <dbReference type="SAM" id="MobiDB-lite"/>
    </source>
</evidence>
<reference evidence="6 7" key="1">
    <citation type="submission" date="2023-11" db="EMBL/GenBank/DDBJ databases">
        <title>Halocaridina rubra genome assembly.</title>
        <authorList>
            <person name="Smith C."/>
        </authorList>
    </citation>
    <scope>NUCLEOTIDE SEQUENCE [LARGE SCALE GENOMIC DNA]</scope>
    <source>
        <strain evidence="6">EP-1</strain>
        <tissue evidence="6">Whole</tissue>
    </source>
</reference>
<evidence type="ECO:0000256" key="1">
    <source>
        <dbReference type="ARBA" id="ARBA00022729"/>
    </source>
</evidence>
<dbReference type="InterPro" id="IPR016187">
    <property type="entry name" value="CTDL_fold"/>
</dbReference>
<evidence type="ECO:0000313" key="6">
    <source>
        <dbReference type="EMBL" id="KAK7076790.1"/>
    </source>
</evidence>
<keyword evidence="5" id="KW-0812">Transmembrane</keyword>
<keyword evidence="1" id="KW-0732">Signal</keyword>
<dbReference type="PANTHER" id="PTHR47653">
    <property type="entry name" value="PROTEIN BARK BEETLE"/>
    <property type="match status" value="1"/>
</dbReference>
<feature type="region of interest" description="Disordered" evidence="4">
    <location>
        <begin position="562"/>
        <end position="581"/>
    </location>
</feature>
<feature type="compositionally biased region" description="Low complexity" evidence="4">
    <location>
        <begin position="515"/>
        <end position="531"/>
    </location>
</feature>
<gene>
    <name evidence="6" type="ORF">SK128_004224</name>
</gene>
<evidence type="ECO:0000313" key="7">
    <source>
        <dbReference type="Proteomes" id="UP001381693"/>
    </source>
</evidence>
<evidence type="ECO:0000256" key="3">
    <source>
        <dbReference type="ARBA" id="ARBA00023180"/>
    </source>
</evidence>
<feature type="region of interest" description="Disordered" evidence="4">
    <location>
        <begin position="375"/>
        <end position="413"/>
    </location>
</feature>
<comment type="caution">
    <text evidence="6">The sequence shown here is derived from an EMBL/GenBank/DDBJ whole genome shotgun (WGS) entry which is preliminary data.</text>
</comment>